<dbReference type="GO" id="GO:0006508">
    <property type="term" value="P:proteolysis"/>
    <property type="evidence" value="ECO:0007669"/>
    <property type="project" value="UniProtKB-KW"/>
</dbReference>
<evidence type="ECO:0000256" key="5">
    <source>
        <dbReference type="PROSITE-ProRule" id="PRU00124"/>
    </source>
</evidence>
<feature type="signal peptide" evidence="7">
    <location>
        <begin position="1"/>
        <end position="21"/>
    </location>
</feature>
<accession>Q6L7Z5</accession>
<dbReference type="SMART" id="SM00192">
    <property type="entry name" value="LDLa"/>
    <property type="match status" value="1"/>
</dbReference>
<dbReference type="PROSITE" id="PS00134">
    <property type="entry name" value="TRYPSIN_HIS"/>
    <property type="match status" value="1"/>
</dbReference>
<dbReference type="EMBL" id="AB127388">
    <property type="protein sequence ID" value="BAD21298.1"/>
    <property type="molecule type" value="mRNA"/>
</dbReference>
<evidence type="ECO:0000256" key="6">
    <source>
        <dbReference type="RuleBase" id="RU363034"/>
    </source>
</evidence>
<dbReference type="SUPFAM" id="SSF49854">
    <property type="entry name" value="Spermadhesin, CUB domain"/>
    <property type="match status" value="1"/>
</dbReference>
<sequence>MGTRRLSLASVFLAAVACSLAQERQVPVTLTAGRDIRVTGLTSGILVTPGFTGGQPVPHNFQGAVTIQAPRGFSRIRLEFQEFDLETSPQCSGDRLVVREGNMAPDIFCSNQRPKAYLSQSSLVNLLLVTDGLKRSRGFRIRFTATNNQDSCGNQNQYQCGSSECIPRSQVCDGKFDCADGTDEKYCLNKLWRRNLVTDVPCGSPVIQPLTAAWDRIVGGREAVPHSWPWQPSIQLAGIFPMAHFCGGALLRNDLIITAAHCVSDMRAKNLVVKFGSHNLVSDEAGVQIRSVDVIARHSRYTQNDMTHDVALLKLTLPVNFTDYVRPVCLPGPRVTLPLNTTCYSTGWGTTRGTGSSFLLKQSRLTVRDFNQSCRNILSFQPNLRPSHLVCATDDEDSSGPCHGDSGGPLVCQLGSSSAWTLVGMTSQGTQLTVTHALCAMGTGTIWSSTIANRPWIANAVRTL</sequence>
<keyword evidence="1 6" id="KW-0645">Protease</keyword>
<dbReference type="PROSITE" id="PS01180">
    <property type="entry name" value="CUB"/>
    <property type="match status" value="1"/>
</dbReference>
<feature type="disulfide bond" evidence="5">
    <location>
        <begin position="160"/>
        <end position="178"/>
    </location>
</feature>
<gene>
    <name evidence="10" type="primary">HlSP</name>
</gene>
<dbReference type="PROSITE" id="PS01209">
    <property type="entry name" value="LDLRA_1"/>
    <property type="match status" value="1"/>
</dbReference>
<dbReference type="InterPro" id="IPR036055">
    <property type="entry name" value="LDL_receptor-like_sf"/>
</dbReference>
<evidence type="ECO:0000256" key="3">
    <source>
        <dbReference type="ARBA" id="ARBA00022825"/>
    </source>
</evidence>
<keyword evidence="2 6" id="KW-0378">Hydrolase</keyword>
<dbReference type="PANTHER" id="PTHR24252">
    <property type="entry name" value="ACROSIN-RELATED"/>
    <property type="match status" value="1"/>
</dbReference>
<dbReference type="InterPro" id="IPR018114">
    <property type="entry name" value="TRYPSIN_HIS"/>
</dbReference>
<dbReference type="InterPro" id="IPR033116">
    <property type="entry name" value="TRYPSIN_SER"/>
</dbReference>
<dbReference type="InterPro" id="IPR002172">
    <property type="entry name" value="LDrepeatLR_classA_rpt"/>
</dbReference>
<feature type="domain" description="Peptidase S1" evidence="9">
    <location>
        <begin position="217"/>
        <end position="462"/>
    </location>
</feature>
<dbReference type="InterPro" id="IPR035914">
    <property type="entry name" value="Sperma_CUB_dom_sf"/>
</dbReference>
<keyword evidence="4 5" id="KW-1015">Disulfide bond</keyword>
<dbReference type="SUPFAM" id="SSF50494">
    <property type="entry name" value="Trypsin-like serine proteases"/>
    <property type="match status" value="1"/>
</dbReference>
<keyword evidence="3 6" id="KW-0720">Serine protease</keyword>
<feature type="disulfide bond" evidence="5">
    <location>
        <begin position="172"/>
        <end position="187"/>
    </location>
</feature>
<dbReference type="SUPFAM" id="SSF57424">
    <property type="entry name" value="LDL receptor-like module"/>
    <property type="match status" value="1"/>
</dbReference>
<dbReference type="CDD" id="cd00112">
    <property type="entry name" value="LDLa"/>
    <property type="match status" value="1"/>
</dbReference>
<name>Q6L7Z5_HAELO</name>
<dbReference type="Gene3D" id="2.60.120.290">
    <property type="entry name" value="Spermadhesin, CUB domain"/>
    <property type="match status" value="1"/>
</dbReference>
<proteinExistence type="evidence at transcript level"/>
<reference evidence="10" key="1">
    <citation type="journal article" date="2004" name="Insect Biochem. Mol. Biol.">
        <title>Cloning and molecular characterization of a cubilin-related serine proteinase from the hard tick Haemaphysalis longicornis.</title>
        <authorList>
            <person name="Miyoshi T."/>
            <person name="Tsuji N."/>
            <person name="Islam M.K."/>
            <person name="Kamio T."/>
            <person name="Fujisaki K."/>
        </authorList>
    </citation>
    <scope>NUCLEOTIDE SEQUENCE</scope>
    <source>
        <strain evidence="10">Okayama</strain>
    </source>
</reference>
<dbReference type="FunFam" id="2.40.10.10:FF:000118">
    <property type="entry name" value="Chymotrypsinogen A"/>
    <property type="match status" value="1"/>
</dbReference>
<dbReference type="OrthoDB" id="10051896at2759"/>
<dbReference type="CDD" id="cd00041">
    <property type="entry name" value="CUB"/>
    <property type="match status" value="1"/>
</dbReference>
<evidence type="ECO:0000256" key="1">
    <source>
        <dbReference type="ARBA" id="ARBA00022670"/>
    </source>
</evidence>
<evidence type="ECO:0000256" key="2">
    <source>
        <dbReference type="ARBA" id="ARBA00022801"/>
    </source>
</evidence>
<evidence type="ECO:0000256" key="7">
    <source>
        <dbReference type="SAM" id="SignalP"/>
    </source>
</evidence>
<dbReference type="Pfam" id="PF00089">
    <property type="entry name" value="Trypsin"/>
    <property type="match status" value="1"/>
</dbReference>
<dbReference type="PROSITE" id="PS00135">
    <property type="entry name" value="TRYPSIN_SER"/>
    <property type="match status" value="1"/>
</dbReference>
<dbReference type="VEuPathDB" id="VectorBase:HLOH_040961"/>
<dbReference type="MEROPS" id="S01.366"/>
<dbReference type="AlphaFoldDB" id="Q6L7Z5"/>
<dbReference type="InterPro" id="IPR000859">
    <property type="entry name" value="CUB_dom"/>
</dbReference>
<dbReference type="InterPro" id="IPR009003">
    <property type="entry name" value="Peptidase_S1_PA"/>
</dbReference>
<dbReference type="InterPro" id="IPR023415">
    <property type="entry name" value="LDLR_class-A_CS"/>
</dbReference>
<dbReference type="SMART" id="SM00042">
    <property type="entry name" value="CUB"/>
    <property type="match status" value="1"/>
</dbReference>
<dbReference type="Pfam" id="PF00057">
    <property type="entry name" value="Ldl_recept_a"/>
    <property type="match status" value="1"/>
</dbReference>
<keyword evidence="7" id="KW-0732">Signal</keyword>
<dbReference type="PRINTS" id="PR00722">
    <property type="entry name" value="CHYMOTRYPSIN"/>
</dbReference>
<feature type="domain" description="CUB" evidence="8">
    <location>
        <begin position="32"/>
        <end position="146"/>
    </location>
</feature>
<dbReference type="InterPro" id="IPR001254">
    <property type="entry name" value="Trypsin_dom"/>
</dbReference>
<dbReference type="CDD" id="cd00190">
    <property type="entry name" value="Tryp_SPc"/>
    <property type="match status" value="1"/>
</dbReference>
<dbReference type="PANTHER" id="PTHR24252:SF7">
    <property type="entry name" value="HYALIN"/>
    <property type="match status" value="1"/>
</dbReference>
<dbReference type="Gene3D" id="2.40.10.10">
    <property type="entry name" value="Trypsin-like serine proteases"/>
    <property type="match status" value="1"/>
</dbReference>
<feature type="chain" id="PRO_5004275930" evidence="7">
    <location>
        <begin position="22"/>
        <end position="464"/>
    </location>
</feature>
<evidence type="ECO:0000259" key="9">
    <source>
        <dbReference type="PROSITE" id="PS50240"/>
    </source>
</evidence>
<evidence type="ECO:0000259" key="8">
    <source>
        <dbReference type="PROSITE" id="PS01180"/>
    </source>
</evidence>
<dbReference type="PROSITE" id="PS51257">
    <property type="entry name" value="PROKAR_LIPOPROTEIN"/>
    <property type="match status" value="1"/>
</dbReference>
<dbReference type="PROSITE" id="PS50068">
    <property type="entry name" value="LDLRA_2"/>
    <property type="match status" value="1"/>
</dbReference>
<organism evidence="10">
    <name type="scientific">Haemaphysalis longicornis</name>
    <name type="common">Bush tick</name>
    <dbReference type="NCBI Taxonomy" id="44386"/>
    <lineage>
        <taxon>Eukaryota</taxon>
        <taxon>Metazoa</taxon>
        <taxon>Ecdysozoa</taxon>
        <taxon>Arthropoda</taxon>
        <taxon>Chelicerata</taxon>
        <taxon>Arachnida</taxon>
        <taxon>Acari</taxon>
        <taxon>Parasitiformes</taxon>
        <taxon>Ixodida</taxon>
        <taxon>Ixodoidea</taxon>
        <taxon>Ixodidae</taxon>
        <taxon>Haemaphysalinae</taxon>
        <taxon>Haemaphysalis</taxon>
    </lineage>
</organism>
<evidence type="ECO:0000256" key="4">
    <source>
        <dbReference type="ARBA" id="ARBA00023157"/>
    </source>
</evidence>
<dbReference type="SMART" id="SM00020">
    <property type="entry name" value="Tryp_SPc"/>
    <property type="match status" value="1"/>
</dbReference>
<evidence type="ECO:0000313" key="10">
    <source>
        <dbReference type="EMBL" id="BAD21298.1"/>
    </source>
</evidence>
<dbReference type="InterPro" id="IPR043504">
    <property type="entry name" value="Peptidase_S1_PA_chymotrypsin"/>
</dbReference>
<dbReference type="Gene3D" id="4.10.400.10">
    <property type="entry name" value="Low-density Lipoprotein Receptor"/>
    <property type="match status" value="1"/>
</dbReference>
<protein>
    <submittedName>
        <fullName evidence="10">Serine protease</fullName>
    </submittedName>
</protein>
<dbReference type="InterPro" id="IPR001314">
    <property type="entry name" value="Peptidase_S1A"/>
</dbReference>
<dbReference type="GO" id="GO:0004252">
    <property type="term" value="F:serine-type endopeptidase activity"/>
    <property type="evidence" value="ECO:0007669"/>
    <property type="project" value="InterPro"/>
</dbReference>
<dbReference type="PROSITE" id="PS50240">
    <property type="entry name" value="TRYPSIN_DOM"/>
    <property type="match status" value="1"/>
</dbReference>
<dbReference type="Pfam" id="PF00431">
    <property type="entry name" value="CUB"/>
    <property type="match status" value="1"/>
</dbReference>
<comment type="caution">
    <text evidence="5">Lacks conserved residue(s) required for the propagation of feature annotation.</text>
</comment>